<dbReference type="AlphaFoldDB" id="A0A317C1L0"/>
<feature type="domain" description="Novel STAND NTPase 1" evidence="1">
    <location>
        <begin position="4"/>
        <end position="121"/>
    </location>
</feature>
<protein>
    <recommendedName>
        <fullName evidence="1">Novel STAND NTPase 1 domain-containing protein</fullName>
    </recommendedName>
</protein>
<accession>A0A317C1L0</accession>
<comment type="caution">
    <text evidence="2">The sequence shown here is derived from an EMBL/GenBank/DDBJ whole genome shotgun (WGS) entry which is preliminary data.</text>
</comment>
<keyword evidence="3" id="KW-1185">Reference proteome</keyword>
<evidence type="ECO:0000313" key="3">
    <source>
        <dbReference type="Proteomes" id="UP000245539"/>
    </source>
</evidence>
<gene>
    <name evidence="2" type="ORF">DKW60_20720</name>
</gene>
<reference evidence="2 3" key="1">
    <citation type="submission" date="2018-05" db="EMBL/GenBank/DDBJ databases">
        <title>Leucothrix arctica sp. nov., isolated from Arctic seawater.</title>
        <authorList>
            <person name="Choi A."/>
            <person name="Baek K."/>
        </authorList>
    </citation>
    <scope>NUCLEOTIDE SEQUENCE [LARGE SCALE GENOMIC DNA]</scope>
    <source>
        <strain evidence="2 3">JCM 18388</strain>
    </source>
</reference>
<organism evidence="2 3">
    <name type="scientific">Leucothrix pacifica</name>
    <dbReference type="NCBI Taxonomy" id="1247513"/>
    <lineage>
        <taxon>Bacteria</taxon>
        <taxon>Pseudomonadati</taxon>
        <taxon>Pseudomonadota</taxon>
        <taxon>Gammaproteobacteria</taxon>
        <taxon>Thiotrichales</taxon>
        <taxon>Thiotrichaceae</taxon>
        <taxon>Leucothrix</taxon>
    </lineage>
</organism>
<proteinExistence type="predicted"/>
<sequence>MGDCDVLYGLPEAINKSQFLVPRLTRSQREEVISNPVNLAGAKIAPRLVDRLLNENIDTRDNLPILQHALMCTWDVWQASGGDGALDIERYEKAHTIHHALDRHADEALKELKDEQRSIAKI</sequence>
<dbReference type="Proteomes" id="UP000245539">
    <property type="component" value="Unassembled WGS sequence"/>
</dbReference>
<evidence type="ECO:0000259" key="1">
    <source>
        <dbReference type="Pfam" id="PF20703"/>
    </source>
</evidence>
<dbReference type="InterPro" id="IPR049052">
    <property type="entry name" value="nSTAND1"/>
</dbReference>
<name>A0A317C1L0_9GAMM</name>
<dbReference type="Pfam" id="PF20703">
    <property type="entry name" value="nSTAND1"/>
    <property type="match status" value="1"/>
</dbReference>
<evidence type="ECO:0000313" key="2">
    <source>
        <dbReference type="EMBL" id="PWQ92524.1"/>
    </source>
</evidence>
<dbReference type="RefSeq" id="WP_109839573.1">
    <property type="nucleotide sequence ID" value="NZ_QGKM01000085.1"/>
</dbReference>
<dbReference type="EMBL" id="QGKM01000085">
    <property type="protein sequence ID" value="PWQ92524.1"/>
    <property type="molecule type" value="Genomic_DNA"/>
</dbReference>